<evidence type="ECO:0000313" key="2">
    <source>
        <dbReference type="EMBL" id="RBP53308.1"/>
    </source>
</evidence>
<accession>A0A395JUS6</accession>
<evidence type="ECO:0000256" key="1">
    <source>
        <dbReference type="SAM" id="SignalP"/>
    </source>
</evidence>
<feature type="signal peptide" evidence="1">
    <location>
        <begin position="1"/>
        <end position="27"/>
    </location>
</feature>
<dbReference type="Proteomes" id="UP000253083">
    <property type="component" value="Unassembled WGS sequence"/>
</dbReference>
<proteinExistence type="predicted"/>
<dbReference type="InParanoid" id="A0A395JUS6"/>
<feature type="chain" id="PRO_5017294944" evidence="1">
    <location>
        <begin position="28"/>
        <end position="109"/>
    </location>
</feature>
<name>A0A395JUS6_9GAMM</name>
<evidence type="ECO:0000313" key="3">
    <source>
        <dbReference type="Proteomes" id="UP000253083"/>
    </source>
</evidence>
<dbReference type="EMBL" id="QNRT01000001">
    <property type="protein sequence ID" value="RBP53308.1"/>
    <property type="molecule type" value="Genomic_DNA"/>
</dbReference>
<sequence length="109" mass="11237">MKRIINTLTLLAISSIAALTIVLPANAADGRSDSALLSDCTANVAAQFDSADSIKASNITSRRGVFKAKFRVSTDGERSTVLCTIRDDQAIALSCVSGANCTASGIASK</sequence>
<keyword evidence="3" id="KW-1185">Reference proteome</keyword>
<dbReference type="RefSeq" id="WP_113952892.1">
    <property type="nucleotide sequence ID" value="NZ_QNRT01000001.1"/>
</dbReference>
<gene>
    <name evidence="2" type="ORF">DFR28_101694</name>
</gene>
<comment type="caution">
    <text evidence="2">The sequence shown here is derived from an EMBL/GenBank/DDBJ whole genome shotgun (WGS) entry which is preliminary data.</text>
</comment>
<keyword evidence="1" id="KW-0732">Signal</keyword>
<organism evidence="2 3">
    <name type="scientific">Arenicella xantha</name>
    <dbReference type="NCBI Taxonomy" id="644221"/>
    <lineage>
        <taxon>Bacteria</taxon>
        <taxon>Pseudomonadati</taxon>
        <taxon>Pseudomonadota</taxon>
        <taxon>Gammaproteobacteria</taxon>
        <taxon>Arenicellales</taxon>
        <taxon>Arenicellaceae</taxon>
        <taxon>Arenicella</taxon>
    </lineage>
</organism>
<protein>
    <submittedName>
        <fullName evidence="2">Uncharacterized protein</fullName>
    </submittedName>
</protein>
<dbReference type="AlphaFoldDB" id="A0A395JUS6"/>
<reference evidence="2 3" key="1">
    <citation type="submission" date="2018-06" db="EMBL/GenBank/DDBJ databases">
        <title>Genomic Encyclopedia of Type Strains, Phase IV (KMG-IV): sequencing the most valuable type-strain genomes for metagenomic binning, comparative biology and taxonomic classification.</title>
        <authorList>
            <person name="Goeker M."/>
        </authorList>
    </citation>
    <scope>NUCLEOTIDE SEQUENCE [LARGE SCALE GENOMIC DNA]</scope>
    <source>
        <strain evidence="2 3">DSM 24032</strain>
    </source>
</reference>